<feature type="compositionally biased region" description="Basic residues" evidence="2">
    <location>
        <begin position="75"/>
        <end position="84"/>
    </location>
</feature>
<comment type="caution">
    <text evidence="3">The sequence shown here is derived from an EMBL/GenBank/DDBJ whole genome shotgun (WGS) entry which is preliminary data.</text>
</comment>
<keyword evidence="1" id="KW-0175">Coiled coil</keyword>
<dbReference type="AlphaFoldDB" id="A0A9P6KH22"/>
<evidence type="ECO:0000256" key="2">
    <source>
        <dbReference type="SAM" id="MobiDB-lite"/>
    </source>
</evidence>
<feature type="compositionally biased region" description="Low complexity" evidence="2">
    <location>
        <begin position="1"/>
        <end position="20"/>
    </location>
</feature>
<evidence type="ECO:0000313" key="4">
    <source>
        <dbReference type="Proteomes" id="UP000780801"/>
    </source>
</evidence>
<organism evidence="3 4">
    <name type="scientific">Lunasporangiospora selenospora</name>
    <dbReference type="NCBI Taxonomy" id="979761"/>
    <lineage>
        <taxon>Eukaryota</taxon>
        <taxon>Fungi</taxon>
        <taxon>Fungi incertae sedis</taxon>
        <taxon>Mucoromycota</taxon>
        <taxon>Mortierellomycotina</taxon>
        <taxon>Mortierellomycetes</taxon>
        <taxon>Mortierellales</taxon>
        <taxon>Mortierellaceae</taxon>
        <taxon>Lunasporangiospora</taxon>
    </lineage>
</organism>
<sequence length="730" mass="80125">MSLDSASSTSFFSTTAASTARQPAPHPISTSIAAAFRSKHPAPATALLGSAAQPQHGPAMSAHHPYHHSQSSLHKTLHQPHSHHQQLTSLPSPPLSSVEPPPSSAFFLKSPFQEYSETHETETSPHRIRHKQRSSILREKRLSFVLQPLSDPRQSFQSLRLDLEVVRSKLHERERELAEAKSIVGEKNGQIQQFEAIGREHSNQLQEILVDRDALSKEMATGHADHARTQKRLDASVCKVEKLQQENRQLMDQLMALRNKDTSESNSVEDSDICTTSKDVEQYKAEVDRLQELLLSMSSRHVQDQAQVQFFQQQSRQIQRQLDLLEQQAVTGSSEPAAVLASQPKPSSPSSSPSSSASARKHGSLGEIALSSLLSSVAAASSYSRRTKPSRRFTVNAPRKEGELVLEQRKCEFLMEQISVLQRGYDTLRQEKVTLELQLDLMQRQHQYHQQQRQKRRESQRRTLGHEQSASLSAALANMSSSNSSQSPSPPMSSAVAAIAAAVRNATTPSTPLLPSFSVAEQEREKARIQHELEQAHIRAQQEAQAKEAKRLAAKAAAEAAEREAIQLKRLKDHHVKETLASLEARRGRSDSKNITFADKGELKHLESLRLTQDQSYSGSAPSSPAFQSAAAARASRRIMSPISFHQRSSSSGSATLSSSPSPIPNPSMPSPQSSLATIAKESLSSSPSTPSSSSSKASSSKQTLAHYTHHGPTMAIEQCSCCIGAMIDL</sequence>
<feature type="region of interest" description="Disordered" evidence="2">
    <location>
        <begin position="335"/>
        <end position="362"/>
    </location>
</feature>
<accession>A0A9P6KH22</accession>
<evidence type="ECO:0000313" key="3">
    <source>
        <dbReference type="EMBL" id="KAF9584681.1"/>
    </source>
</evidence>
<evidence type="ECO:0000256" key="1">
    <source>
        <dbReference type="SAM" id="Coils"/>
    </source>
</evidence>
<keyword evidence="4" id="KW-1185">Reference proteome</keyword>
<feature type="compositionally biased region" description="Low complexity" evidence="2">
    <location>
        <begin position="468"/>
        <end position="492"/>
    </location>
</feature>
<feature type="compositionally biased region" description="Low complexity" evidence="2">
    <location>
        <begin position="683"/>
        <end position="705"/>
    </location>
</feature>
<feature type="region of interest" description="Disordered" evidence="2">
    <location>
        <begin position="614"/>
        <end position="633"/>
    </location>
</feature>
<proteinExistence type="predicted"/>
<feature type="coiled-coil region" evidence="1">
    <location>
        <begin position="226"/>
        <end position="328"/>
    </location>
</feature>
<name>A0A9P6KH22_9FUNG</name>
<dbReference type="Proteomes" id="UP000780801">
    <property type="component" value="Unassembled WGS sequence"/>
</dbReference>
<feature type="region of interest" description="Disordered" evidence="2">
    <location>
        <begin position="446"/>
        <end position="492"/>
    </location>
</feature>
<feature type="coiled-coil region" evidence="1">
    <location>
        <begin position="519"/>
        <end position="578"/>
    </location>
</feature>
<protein>
    <submittedName>
        <fullName evidence="3">Uncharacterized protein</fullName>
    </submittedName>
</protein>
<feature type="compositionally biased region" description="Pro residues" evidence="2">
    <location>
        <begin position="91"/>
        <end position="103"/>
    </location>
</feature>
<dbReference type="EMBL" id="JAABOA010000354">
    <property type="protein sequence ID" value="KAF9584681.1"/>
    <property type="molecule type" value="Genomic_DNA"/>
</dbReference>
<reference evidence="3" key="1">
    <citation type="journal article" date="2020" name="Fungal Divers.">
        <title>Resolving the Mortierellaceae phylogeny through synthesis of multi-gene phylogenetics and phylogenomics.</title>
        <authorList>
            <person name="Vandepol N."/>
            <person name="Liber J."/>
            <person name="Desiro A."/>
            <person name="Na H."/>
            <person name="Kennedy M."/>
            <person name="Barry K."/>
            <person name="Grigoriev I.V."/>
            <person name="Miller A.N."/>
            <person name="O'Donnell K."/>
            <person name="Stajich J.E."/>
            <person name="Bonito G."/>
        </authorList>
    </citation>
    <scope>NUCLEOTIDE SEQUENCE</scope>
    <source>
        <strain evidence="3">KOD1015</strain>
    </source>
</reference>
<feature type="region of interest" description="Disordered" evidence="2">
    <location>
        <begin position="1"/>
        <end position="26"/>
    </location>
</feature>
<feature type="region of interest" description="Disordered" evidence="2">
    <location>
        <begin position="51"/>
        <end position="134"/>
    </location>
</feature>
<feature type="compositionally biased region" description="Low complexity" evidence="2">
    <location>
        <begin position="341"/>
        <end position="358"/>
    </location>
</feature>
<feature type="compositionally biased region" description="Low complexity" evidence="2">
    <location>
        <begin position="645"/>
        <end position="661"/>
    </location>
</feature>
<feature type="region of interest" description="Disordered" evidence="2">
    <location>
        <begin position="645"/>
        <end position="705"/>
    </location>
</feature>
<dbReference type="OrthoDB" id="10255630at2759"/>
<gene>
    <name evidence="3" type="ORF">BGW38_005591</name>
</gene>
<feature type="coiled-coil region" evidence="1">
    <location>
        <begin position="411"/>
        <end position="445"/>
    </location>
</feature>
<feature type="compositionally biased region" description="Basic and acidic residues" evidence="2">
    <location>
        <begin position="116"/>
        <end position="125"/>
    </location>
</feature>
<feature type="compositionally biased region" description="Low complexity" evidence="2">
    <location>
        <begin position="620"/>
        <end position="633"/>
    </location>
</feature>